<keyword evidence="13" id="KW-1185">Reference proteome</keyword>
<sequence>MTSFDFNWKSNNKTPKGAIFAKKRKPSQGNREVTQKSIDLNQKIPKKGKKHKLDSTGSSNILEKKSETTGNERKQLKNTFQKAVKKDNPIKKVKDYHLNADETNLSIQEVNQSTENEVSNNFSKPFSKQGSSNQPQTFIKRKWKKDKIAAKKAYAEGKTNQNEPKKHLTHSLFAVGQKDIYVKSNTRAKSVVEEVFSADKKFSDLDIHKYIVSNLEKINFTTVTTVQEKSIPIILKGDNVLIRSQTGSGKTLAYAIPILDALQKINPRIQRGDGVQAIIIVPTRELALQSHELFGKINTFQWIVTGHLCGGENRNTEKTRLRKGVHILIATPGRLLDHMLHTNAFKIHNVRCLVLDEADRLLDMGFKRDIVRIVEELDNTKTNAEYNPMAILKKTHFTDDDNNETAITDSRKATGTDLMPLKDPNSKTRQTILLSATLTHGIAELADFTMKEHTYVDALEEFGEANPDMMVIPKTVQQKFIVTHVKHRLFTLSALLISQVKANSKVFVFMGTSSMVDYHYELFTRFLVRLPRNRGKLKRDNVTILEDMEDDSDDDEEIVANMEFFKLHGNMDQSARKNVFTKFRAAEKGVLICTDVVARGIDVPAADCIIQYNGPQSIEDYLHRVGRTGRAGQSGTSYMFLTHEEQDFVTEMEKHRVYLQKQETDQFLENLSVVMDQEDHERAAIALQKRFENALENDKELHRSACVAYCSWSRFYNTYSNKMRPIFDFKKANLGHYVASFALKETPTVVAKIVKGQFVKKEARRLNQKLQIHIDEGKPRPKNPNKKKIKSLSLTTSEFSSGLEPVKKKRKKNKDYDSDN</sequence>
<dbReference type="InterPro" id="IPR014001">
    <property type="entry name" value="Helicase_ATP-bd"/>
</dbReference>
<dbReference type="SMART" id="SM00490">
    <property type="entry name" value="HELICc"/>
    <property type="match status" value="1"/>
</dbReference>
<dbReference type="GO" id="GO:0016787">
    <property type="term" value="F:hydrolase activity"/>
    <property type="evidence" value="ECO:0007669"/>
    <property type="project" value="UniProtKB-KW"/>
</dbReference>
<dbReference type="GO" id="GO:0010468">
    <property type="term" value="P:regulation of gene expression"/>
    <property type="evidence" value="ECO:0007669"/>
    <property type="project" value="UniProtKB-ARBA"/>
</dbReference>
<dbReference type="PROSITE" id="PS51195">
    <property type="entry name" value="Q_MOTIF"/>
    <property type="match status" value="1"/>
</dbReference>
<reference evidence="12" key="1">
    <citation type="submission" date="2022-01" db="EMBL/GenBank/DDBJ databases">
        <authorList>
            <person name="King R."/>
        </authorList>
    </citation>
    <scope>NUCLEOTIDE SEQUENCE</scope>
</reference>
<dbReference type="InterPro" id="IPR000629">
    <property type="entry name" value="RNA-helicase_DEAD-box_CS"/>
</dbReference>
<dbReference type="SUPFAM" id="SSF52540">
    <property type="entry name" value="P-loop containing nucleoside triphosphate hydrolases"/>
    <property type="match status" value="2"/>
</dbReference>
<dbReference type="Gene3D" id="3.40.50.300">
    <property type="entry name" value="P-loop containing nucleotide triphosphate hydrolases"/>
    <property type="match status" value="2"/>
</dbReference>
<dbReference type="PROSITE" id="PS51194">
    <property type="entry name" value="HELICASE_CTER"/>
    <property type="match status" value="1"/>
</dbReference>
<accession>A0A9P0CMS9</accession>
<dbReference type="Pfam" id="PF13959">
    <property type="entry name" value="CTE_SPB4"/>
    <property type="match status" value="1"/>
</dbReference>
<evidence type="ECO:0000259" key="11">
    <source>
        <dbReference type="PROSITE" id="PS51195"/>
    </source>
</evidence>
<dbReference type="EC" id="3.6.4.13" evidence="1"/>
<dbReference type="PROSITE" id="PS51192">
    <property type="entry name" value="HELICASE_ATP_BIND_1"/>
    <property type="match status" value="1"/>
</dbReference>
<keyword evidence="6" id="KW-0694">RNA-binding</keyword>
<dbReference type="Proteomes" id="UP001153636">
    <property type="component" value="Chromosome 13"/>
</dbReference>
<evidence type="ECO:0000259" key="9">
    <source>
        <dbReference type="PROSITE" id="PS51192"/>
    </source>
</evidence>
<dbReference type="InterPro" id="IPR001650">
    <property type="entry name" value="Helicase_C-like"/>
</dbReference>
<protein>
    <recommendedName>
        <fullName evidence="1">RNA helicase</fullName>
        <ecNumber evidence="1">3.6.4.13</ecNumber>
    </recommendedName>
</protein>
<evidence type="ECO:0000256" key="6">
    <source>
        <dbReference type="ARBA" id="ARBA00022884"/>
    </source>
</evidence>
<feature type="short sequence motif" description="Q motif" evidence="7">
    <location>
        <begin position="200"/>
        <end position="228"/>
    </location>
</feature>
<feature type="domain" description="Helicase C-terminal" evidence="10">
    <location>
        <begin position="491"/>
        <end position="672"/>
    </location>
</feature>
<name>A0A9P0CMS9_9CUCU</name>
<evidence type="ECO:0000256" key="1">
    <source>
        <dbReference type="ARBA" id="ARBA00012552"/>
    </source>
</evidence>
<feature type="compositionally biased region" description="Polar residues" evidence="8">
    <location>
        <begin position="27"/>
        <end position="40"/>
    </location>
</feature>
<dbReference type="GO" id="GO:0005829">
    <property type="term" value="C:cytosol"/>
    <property type="evidence" value="ECO:0007669"/>
    <property type="project" value="TreeGrafter"/>
</dbReference>
<evidence type="ECO:0000256" key="7">
    <source>
        <dbReference type="PROSITE-ProRule" id="PRU00552"/>
    </source>
</evidence>
<dbReference type="GO" id="GO:0003723">
    <property type="term" value="F:RNA binding"/>
    <property type="evidence" value="ECO:0007669"/>
    <property type="project" value="UniProtKB-KW"/>
</dbReference>
<feature type="compositionally biased region" description="Polar residues" evidence="8">
    <location>
        <begin position="1"/>
        <end position="14"/>
    </location>
</feature>
<proteinExistence type="predicted"/>
<dbReference type="EMBL" id="OV651825">
    <property type="protein sequence ID" value="CAH1102480.1"/>
    <property type="molecule type" value="Genomic_DNA"/>
</dbReference>
<dbReference type="InterPro" id="IPR027417">
    <property type="entry name" value="P-loop_NTPase"/>
</dbReference>
<evidence type="ECO:0000313" key="12">
    <source>
        <dbReference type="EMBL" id="CAH1102480.1"/>
    </source>
</evidence>
<dbReference type="InterPro" id="IPR025313">
    <property type="entry name" value="SPB4-like_CTE"/>
</dbReference>
<feature type="domain" description="DEAD-box RNA helicase Q" evidence="11">
    <location>
        <begin position="200"/>
        <end position="228"/>
    </location>
</feature>
<keyword evidence="4" id="KW-0347">Helicase</keyword>
<dbReference type="AlphaFoldDB" id="A0A9P0CMS9"/>
<dbReference type="PANTHER" id="PTHR47959">
    <property type="entry name" value="ATP-DEPENDENT RNA HELICASE RHLE-RELATED"/>
    <property type="match status" value="1"/>
</dbReference>
<dbReference type="PROSITE" id="PS00039">
    <property type="entry name" value="DEAD_ATP_HELICASE"/>
    <property type="match status" value="1"/>
</dbReference>
<keyword evidence="3" id="KW-0378">Hydrolase</keyword>
<dbReference type="GO" id="GO:0003724">
    <property type="term" value="F:RNA helicase activity"/>
    <property type="evidence" value="ECO:0007669"/>
    <property type="project" value="UniProtKB-EC"/>
</dbReference>
<dbReference type="GO" id="GO:0005524">
    <property type="term" value="F:ATP binding"/>
    <property type="evidence" value="ECO:0007669"/>
    <property type="project" value="UniProtKB-KW"/>
</dbReference>
<evidence type="ECO:0000313" key="13">
    <source>
        <dbReference type="Proteomes" id="UP001153636"/>
    </source>
</evidence>
<dbReference type="Pfam" id="PF00271">
    <property type="entry name" value="Helicase_C"/>
    <property type="match status" value="1"/>
</dbReference>
<dbReference type="SMART" id="SM01178">
    <property type="entry name" value="DUF4217"/>
    <property type="match status" value="1"/>
</dbReference>
<feature type="compositionally biased region" description="Basic and acidic residues" evidence="8">
    <location>
        <begin position="62"/>
        <end position="75"/>
    </location>
</feature>
<feature type="compositionally biased region" description="Basic residues" evidence="8">
    <location>
        <begin position="780"/>
        <end position="790"/>
    </location>
</feature>
<dbReference type="OrthoDB" id="422663at2759"/>
<evidence type="ECO:0000256" key="3">
    <source>
        <dbReference type="ARBA" id="ARBA00022801"/>
    </source>
</evidence>
<gene>
    <name evidence="12" type="ORF">PSYICH_LOCUS4053</name>
</gene>
<evidence type="ECO:0000259" key="10">
    <source>
        <dbReference type="PROSITE" id="PS51194"/>
    </source>
</evidence>
<dbReference type="SMART" id="SM00487">
    <property type="entry name" value="DEXDc"/>
    <property type="match status" value="1"/>
</dbReference>
<organism evidence="12 13">
    <name type="scientific">Psylliodes chrysocephalus</name>
    <dbReference type="NCBI Taxonomy" id="3402493"/>
    <lineage>
        <taxon>Eukaryota</taxon>
        <taxon>Metazoa</taxon>
        <taxon>Ecdysozoa</taxon>
        <taxon>Arthropoda</taxon>
        <taxon>Hexapoda</taxon>
        <taxon>Insecta</taxon>
        <taxon>Pterygota</taxon>
        <taxon>Neoptera</taxon>
        <taxon>Endopterygota</taxon>
        <taxon>Coleoptera</taxon>
        <taxon>Polyphaga</taxon>
        <taxon>Cucujiformia</taxon>
        <taxon>Chrysomeloidea</taxon>
        <taxon>Chrysomelidae</taxon>
        <taxon>Galerucinae</taxon>
        <taxon>Alticini</taxon>
        <taxon>Psylliodes</taxon>
    </lineage>
</organism>
<feature type="domain" description="Helicase ATP-binding" evidence="9">
    <location>
        <begin position="231"/>
        <end position="456"/>
    </location>
</feature>
<dbReference type="Pfam" id="PF00270">
    <property type="entry name" value="DEAD"/>
    <property type="match status" value="1"/>
</dbReference>
<dbReference type="InterPro" id="IPR050079">
    <property type="entry name" value="DEAD_box_RNA_helicase"/>
</dbReference>
<evidence type="ECO:0000256" key="8">
    <source>
        <dbReference type="SAM" id="MobiDB-lite"/>
    </source>
</evidence>
<feature type="region of interest" description="Disordered" evidence="8">
    <location>
        <begin position="1"/>
        <end position="75"/>
    </location>
</feature>
<evidence type="ECO:0000256" key="5">
    <source>
        <dbReference type="ARBA" id="ARBA00022840"/>
    </source>
</evidence>
<keyword evidence="2" id="KW-0547">Nucleotide-binding</keyword>
<dbReference type="CDD" id="cd18787">
    <property type="entry name" value="SF2_C_DEAD"/>
    <property type="match status" value="1"/>
</dbReference>
<dbReference type="PANTHER" id="PTHR47959:SF1">
    <property type="entry name" value="ATP-DEPENDENT RNA HELICASE DBPA"/>
    <property type="match status" value="1"/>
</dbReference>
<evidence type="ECO:0000256" key="4">
    <source>
        <dbReference type="ARBA" id="ARBA00022806"/>
    </source>
</evidence>
<evidence type="ECO:0000256" key="2">
    <source>
        <dbReference type="ARBA" id="ARBA00022741"/>
    </source>
</evidence>
<feature type="region of interest" description="Disordered" evidence="8">
    <location>
        <begin position="773"/>
        <end position="820"/>
    </location>
</feature>
<keyword evidence="5" id="KW-0067">ATP-binding</keyword>
<dbReference type="InterPro" id="IPR014014">
    <property type="entry name" value="RNA_helicase_DEAD_Q_motif"/>
</dbReference>
<dbReference type="InterPro" id="IPR011545">
    <property type="entry name" value="DEAD/DEAH_box_helicase_dom"/>
</dbReference>